<dbReference type="InterPro" id="IPR022391">
    <property type="entry name" value="ICE_relaxase_PFGI-1"/>
</dbReference>
<reference evidence="3" key="1">
    <citation type="journal article" date="2023" name="Front. Microbiol.">
        <title>Phylogeography and host specificity of Pasteurellaceae pathogenic to sea-farmed fish in the north-east Atlantic.</title>
        <authorList>
            <person name="Gulla S."/>
            <person name="Colquhoun D.J."/>
            <person name="Olsen A.B."/>
            <person name="Spilsberg B."/>
            <person name="Lagesen K."/>
            <person name="Aakesson C.P."/>
            <person name="Strom S."/>
            <person name="Manji F."/>
            <person name="Birkbeck T.H."/>
            <person name="Nilsen H.K."/>
        </authorList>
    </citation>
    <scope>NUCLEOTIDE SEQUENCE</scope>
    <source>
        <strain evidence="3">VIB1234</strain>
    </source>
</reference>
<dbReference type="Pfam" id="PF07514">
    <property type="entry name" value="TraI_2"/>
    <property type="match status" value="1"/>
</dbReference>
<dbReference type="InterPro" id="IPR036390">
    <property type="entry name" value="WH_DNA-bd_sf"/>
</dbReference>
<dbReference type="InterPro" id="IPR036388">
    <property type="entry name" value="WH-like_DNA-bd_sf"/>
</dbReference>
<dbReference type="InterPro" id="IPR011093">
    <property type="entry name" value="TraI_2_C"/>
</dbReference>
<feature type="domain" description="Putative conjugal transfer nickase/helicase TraI C-terminal" evidence="2">
    <location>
        <begin position="524"/>
        <end position="643"/>
    </location>
</feature>
<dbReference type="InterPro" id="IPR011119">
    <property type="entry name" value="Unchr_helicase_relaxase_TraI"/>
</dbReference>
<gene>
    <name evidence="3" type="primary">mobH</name>
    <name evidence="3" type="ORF">QJU78_04325</name>
</gene>
<dbReference type="Gene3D" id="1.10.3210.40">
    <property type="match status" value="1"/>
</dbReference>
<dbReference type="Gene3D" id="2.40.10.200">
    <property type="entry name" value="STY4665 C-terminal domain-like"/>
    <property type="match status" value="1"/>
</dbReference>
<protein>
    <submittedName>
        <fullName evidence="3">MobH family relaxase</fullName>
    </submittedName>
</protein>
<dbReference type="SUPFAM" id="SSF109604">
    <property type="entry name" value="HD-domain/PDEase-like"/>
    <property type="match status" value="1"/>
</dbReference>
<evidence type="ECO:0000313" key="3">
    <source>
        <dbReference type="EMBL" id="MDP8187000.1"/>
    </source>
</evidence>
<feature type="domain" description="Uncharacterised" evidence="1">
    <location>
        <begin position="38"/>
        <end position="341"/>
    </location>
</feature>
<dbReference type="Pfam" id="PF07515">
    <property type="entry name" value="TraI_2_C"/>
    <property type="match status" value="1"/>
</dbReference>
<dbReference type="Gene3D" id="1.10.10.10">
    <property type="entry name" value="Winged helix-like DNA-binding domain superfamily/Winged helix DNA-binding domain"/>
    <property type="match status" value="1"/>
</dbReference>
<proteinExistence type="predicted"/>
<evidence type="ECO:0000259" key="2">
    <source>
        <dbReference type="Pfam" id="PF07515"/>
    </source>
</evidence>
<dbReference type="EMBL" id="JASAYJ010000007">
    <property type="protein sequence ID" value="MDP8187000.1"/>
    <property type="molecule type" value="Genomic_DNA"/>
</dbReference>
<dbReference type="Proteomes" id="UP001230466">
    <property type="component" value="Unassembled WGS sequence"/>
</dbReference>
<dbReference type="NCBIfam" id="TIGR03760">
    <property type="entry name" value="ICE_TraI_Pfluor"/>
    <property type="match status" value="1"/>
</dbReference>
<dbReference type="NCBIfam" id="NF041494">
    <property type="entry name" value="MobH"/>
    <property type="match status" value="1"/>
</dbReference>
<evidence type="ECO:0000259" key="1">
    <source>
        <dbReference type="Pfam" id="PF07514"/>
    </source>
</evidence>
<dbReference type="RefSeq" id="WP_211599250.1">
    <property type="nucleotide sequence ID" value="NZ_JAGRQI010000026.1"/>
</dbReference>
<dbReference type="AlphaFoldDB" id="A0AAW8CLY8"/>
<accession>A0AAW8CLY8</accession>
<sequence length="647" mass="73891">MFKKLRQIIKKPQNTEQTKTIQPIKDLDGWITPYNAEILLDTDLRRKYLAMIWQQVSMTREMFDTLYQSPIERYAEMVQLLPASESHHHAHLGGMIDHCLEVISFAIKLRQSYILPPNAGSEEQAKQQDAWTDCVIYLALVHDIGKVVVDIEIQLKSGAKWLAYNGIPNEPYKFKYIKNRDYELHPVLGGFLANHLIPKKTFNWLAQYPEAFSSLMYAMAGHYDKAGVLSEIIQKADQNSVAIALGGDITKLVQKPVVSFAKQVVTAIRYLVAEKWKFNNPKGPSDGWFTEDGLWIMSKTTADSVRAYLMEQGISVPSDNRRLFDEMQSHNIVESTPDDTAIWHCKITAESGWKPKNSFSLLKLKPEIAWENIDDRPAFFAGNIIVEETTTKDDSETNVISNESTEDDKPEAVLQEAKITETITENRKIAEPEIALTTEEVSIQEPDNNAMNFVLNMFNTSDSTTENDMQESEIIPEFENITKHSEKVTEPTTIQKDKSSAEELKKVEISDFQNTQFPNADPLGIEFFNWVYSGLKSKKITYNHAGAKVHIVNDSVFLVTPNIFKEFLVLKGIQTDEENLNKIQYAFQSLGINKKRFTKNDSSNFWTCIVKGRKRTSKMTGFLIPDKNLFFDNKVVLNNHFLTLNEE</sequence>
<name>A0AAW8CLY8_9PAST</name>
<organism evidence="3 4">
    <name type="scientific">Pasteurella atlantica</name>
    <dbReference type="NCBI Taxonomy" id="2827233"/>
    <lineage>
        <taxon>Bacteria</taxon>
        <taxon>Pseudomonadati</taxon>
        <taxon>Pseudomonadota</taxon>
        <taxon>Gammaproteobacteria</taxon>
        <taxon>Pasteurellales</taxon>
        <taxon>Pasteurellaceae</taxon>
        <taxon>Pasteurella</taxon>
    </lineage>
</organism>
<comment type="caution">
    <text evidence="3">The sequence shown here is derived from an EMBL/GenBank/DDBJ whole genome shotgun (WGS) entry which is preliminary data.</text>
</comment>
<dbReference type="SUPFAM" id="SSF46785">
    <property type="entry name" value="Winged helix' DNA-binding domain"/>
    <property type="match status" value="1"/>
</dbReference>
<evidence type="ECO:0000313" key="4">
    <source>
        <dbReference type="Proteomes" id="UP001230466"/>
    </source>
</evidence>